<gene>
    <name evidence="1" type="ORF">CYMTET_11460</name>
</gene>
<evidence type="ECO:0000313" key="2">
    <source>
        <dbReference type="Proteomes" id="UP001190700"/>
    </source>
</evidence>
<name>A0AAE0GM91_9CHLO</name>
<organism evidence="1 2">
    <name type="scientific">Cymbomonas tetramitiformis</name>
    <dbReference type="NCBI Taxonomy" id="36881"/>
    <lineage>
        <taxon>Eukaryota</taxon>
        <taxon>Viridiplantae</taxon>
        <taxon>Chlorophyta</taxon>
        <taxon>Pyramimonadophyceae</taxon>
        <taxon>Pyramimonadales</taxon>
        <taxon>Pyramimonadaceae</taxon>
        <taxon>Cymbomonas</taxon>
    </lineage>
</organism>
<accession>A0AAE0GM91</accession>
<proteinExistence type="predicted"/>
<dbReference type="Proteomes" id="UP001190700">
    <property type="component" value="Unassembled WGS sequence"/>
</dbReference>
<evidence type="ECO:0008006" key="3">
    <source>
        <dbReference type="Google" id="ProtNLM"/>
    </source>
</evidence>
<sequence>MGPCSSNSETDERSDERAAGASLRGVDIVIRRSVRRARECPTLAERSHARRFRSKLAKSEAARHTQADLAVVIASYRPPRLFFSNMRVYVPIVFALAALLECGLVVSQQGTEIRHLNVHQATFGLHGHANFKPTHWYRGRMLGRHGVVDFSEHLSVEYDDRSVGYIRSDRAADAAAHRECFRVTADVLFATSNPCDACSNILKSPRKASKVHGIVTFDYFSVFQHQVINALPTTELALRWWRSGCRAIENSTHYPPLDDCENVKFLVRAGSLEMKHLMWSDTPADRLEIFDPVVAYRSISWPFPMWGPGESSTDTYPRGLFDNFVKRSLVTFGSRSTQKSPYVVYLGRPEASLRNATRHRSVLHQTAFLNRLRSELRGILHLVHLKWTPTSVNVNIEGGMSYVANLMHGAFAVLGLHGGAFSNIVWCRPGTHVIEIAYAPKSVKTCDEVRYCFAAIAYSRGLRYHMLSPGKIVEYPVKDWYETRHQPRMHVELDATRLASYLTSVTGAFRKSRALTRARGRTSTDPRLRGAMG</sequence>
<comment type="caution">
    <text evidence="1">The sequence shown here is derived from an EMBL/GenBank/DDBJ whole genome shotgun (WGS) entry which is preliminary data.</text>
</comment>
<protein>
    <recommendedName>
        <fullName evidence="3">Glycosyltransferase</fullName>
    </recommendedName>
</protein>
<dbReference type="EMBL" id="LGRX02004292">
    <property type="protein sequence ID" value="KAK3280706.1"/>
    <property type="molecule type" value="Genomic_DNA"/>
</dbReference>
<reference evidence="1 2" key="1">
    <citation type="journal article" date="2015" name="Genome Biol. Evol.">
        <title>Comparative Genomics of a Bacterivorous Green Alga Reveals Evolutionary Causalities and Consequences of Phago-Mixotrophic Mode of Nutrition.</title>
        <authorList>
            <person name="Burns J.A."/>
            <person name="Paasch A."/>
            <person name="Narechania A."/>
            <person name="Kim E."/>
        </authorList>
    </citation>
    <scope>NUCLEOTIDE SEQUENCE [LARGE SCALE GENOMIC DNA]</scope>
    <source>
        <strain evidence="1 2">PLY_AMNH</strain>
    </source>
</reference>
<dbReference type="AlphaFoldDB" id="A0AAE0GM91"/>
<keyword evidence="2" id="KW-1185">Reference proteome</keyword>
<evidence type="ECO:0000313" key="1">
    <source>
        <dbReference type="EMBL" id="KAK3280706.1"/>
    </source>
</evidence>